<protein>
    <submittedName>
        <fullName evidence="14">Neurotrypsin</fullName>
    </submittedName>
</protein>
<accession>A0AA41MP56</accession>
<evidence type="ECO:0000256" key="8">
    <source>
        <dbReference type="PROSITE-ProRule" id="PRU00121"/>
    </source>
</evidence>
<proteinExistence type="predicted"/>
<dbReference type="SMART" id="SM00130">
    <property type="entry name" value="KR"/>
    <property type="match status" value="1"/>
</dbReference>
<feature type="disulfide bond" evidence="9">
    <location>
        <begin position="299"/>
        <end position="360"/>
    </location>
</feature>
<evidence type="ECO:0000256" key="4">
    <source>
        <dbReference type="ARBA" id="ARBA00022729"/>
    </source>
</evidence>
<keyword evidence="5" id="KW-0677">Repeat</keyword>
<feature type="domain" description="SRCR" evidence="13">
    <location>
        <begin position="150"/>
        <end position="251"/>
    </location>
</feature>
<keyword evidence="4 11" id="KW-0732">Signal</keyword>
<dbReference type="PROSITE" id="PS00021">
    <property type="entry name" value="KRINGLE_1"/>
    <property type="match status" value="1"/>
</dbReference>
<evidence type="ECO:0000256" key="11">
    <source>
        <dbReference type="SAM" id="SignalP"/>
    </source>
</evidence>
<evidence type="ECO:0000256" key="2">
    <source>
        <dbReference type="ARBA" id="ARBA00022525"/>
    </source>
</evidence>
<dbReference type="PANTHER" id="PTHR48071:SF18">
    <property type="entry name" value="DELETED IN MALIGNANT BRAIN TUMORS 1 PROTEIN-RELATED"/>
    <property type="match status" value="1"/>
</dbReference>
<evidence type="ECO:0000256" key="9">
    <source>
        <dbReference type="PROSITE-ProRule" id="PRU00196"/>
    </source>
</evidence>
<dbReference type="PROSITE" id="PS50287">
    <property type="entry name" value="SRCR_2"/>
    <property type="match status" value="2"/>
</dbReference>
<feature type="domain" description="Kringle" evidence="12">
    <location>
        <begin position="80"/>
        <end position="166"/>
    </location>
</feature>
<evidence type="ECO:0000256" key="1">
    <source>
        <dbReference type="ARBA" id="ARBA00004613"/>
    </source>
</evidence>
<organism evidence="14 15">
    <name type="scientific">Sciurus carolinensis</name>
    <name type="common">Eastern gray squirrel</name>
    <dbReference type="NCBI Taxonomy" id="30640"/>
    <lineage>
        <taxon>Eukaryota</taxon>
        <taxon>Metazoa</taxon>
        <taxon>Chordata</taxon>
        <taxon>Craniata</taxon>
        <taxon>Vertebrata</taxon>
        <taxon>Euteleostomi</taxon>
        <taxon>Mammalia</taxon>
        <taxon>Eutheria</taxon>
        <taxon>Euarchontoglires</taxon>
        <taxon>Glires</taxon>
        <taxon>Rodentia</taxon>
        <taxon>Sciuromorpha</taxon>
        <taxon>Sciuridae</taxon>
        <taxon>Sciurinae</taxon>
        <taxon>Sciurini</taxon>
        <taxon>Sciurus</taxon>
    </lineage>
</organism>
<dbReference type="InterPro" id="IPR036772">
    <property type="entry name" value="SRCR-like_dom_sf"/>
</dbReference>
<gene>
    <name evidence="14" type="ORF">SUZIE_132670</name>
</gene>
<evidence type="ECO:0000259" key="12">
    <source>
        <dbReference type="PROSITE" id="PS50070"/>
    </source>
</evidence>
<sequence length="429" mass="45714">MTPAGLLLALMLGVLREATSVDPLRGYPLRPRHPPPGRQHAFSSTVAQRRPGTPAPSPRSPPAARAPRLPGVCPAGAPWVNETARGAPCLRWAEVPALLERSPPEGWAPLRGQRHNFCRSPDGAGAPWCFYRSAPGKADWGYCGCWHGSVRLHGGKNESEGTVEVCERRLGHWGAICSSHWGDPDASVICCQLQLGGKGVARHTPVSGLRHIPIHWRSVHCRGDEESILLCEKEARRGGACPQETASVSCFASHGPEPLAIRLAGGRSPREGRVELYRAGRWGTICDDQWDDADAAVVCRQLGLSGIAKAWTQAYFGEGSGPIMLDEVHCTGNELSIEQCPKSSWGDHNCGHREDAGVSCAPLTDGRRLAGGPGSREGRLRCTTPGGGEASATMAEPLDTRVACHQLRLGYARGGTEAGCTLEAGCSPL</sequence>
<dbReference type="PROSITE" id="PS50070">
    <property type="entry name" value="KRINGLE_2"/>
    <property type="match status" value="1"/>
</dbReference>
<feature type="signal peptide" evidence="11">
    <location>
        <begin position="1"/>
        <end position="20"/>
    </location>
</feature>
<feature type="disulfide bond" evidence="9">
    <location>
        <begin position="177"/>
        <end position="241"/>
    </location>
</feature>
<keyword evidence="15" id="KW-1185">Reference proteome</keyword>
<keyword evidence="2" id="KW-0964">Secreted</keyword>
<evidence type="ECO:0000313" key="15">
    <source>
        <dbReference type="Proteomes" id="UP001166674"/>
    </source>
</evidence>
<comment type="subcellular location">
    <subcellularLocation>
        <location evidence="1">Secreted</location>
    </subcellularLocation>
</comment>
<comment type="caution">
    <text evidence="14">The sequence shown here is derived from an EMBL/GenBank/DDBJ whole genome shotgun (WGS) entry which is preliminary data.</text>
</comment>
<dbReference type="PRINTS" id="PR00258">
    <property type="entry name" value="SPERACTRCPTR"/>
</dbReference>
<feature type="disulfide bond" evidence="9">
    <location>
        <begin position="221"/>
        <end position="231"/>
    </location>
</feature>
<dbReference type="GO" id="GO:0005576">
    <property type="term" value="C:extracellular region"/>
    <property type="evidence" value="ECO:0007669"/>
    <property type="project" value="UniProtKB-SubCell"/>
</dbReference>
<dbReference type="GO" id="GO:0016020">
    <property type="term" value="C:membrane"/>
    <property type="evidence" value="ECO:0007669"/>
    <property type="project" value="InterPro"/>
</dbReference>
<evidence type="ECO:0000256" key="7">
    <source>
        <dbReference type="ARBA" id="ARBA00023180"/>
    </source>
</evidence>
<dbReference type="Proteomes" id="UP001166674">
    <property type="component" value="Unassembled WGS sequence"/>
</dbReference>
<evidence type="ECO:0000256" key="6">
    <source>
        <dbReference type="ARBA" id="ARBA00023157"/>
    </source>
</evidence>
<feature type="disulfide bond" evidence="9">
    <location>
        <begin position="330"/>
        <end position="340"/>
    </location>
</feature>
<evidence type="ECO:0000256" key="10">
    <source>
        <dbReference type="SAM" id="MobiDB-lite"/>
    </source>
</evidence>
<evidence type="ECO:0000256" key="3">
    <source>
        <dbReference type="ARBA" id="ARBA00022572"/>
    </source>
</evidence>
<keyword evidence="6 9" id="KW-1015">Disulfide bond</keyword>
<feature type="disulfide bond" evidence="9">
    <location>
        <begin position="286"/>
        <end position="350"/>
    </location>
</feature>
<dbReference type="FunFam" id="3.10.250.10:FF:000006">
    <property type="entry name" value="neurotrypsin isoform X2"/>
    <property type="match status" value="1"/>
</dbReference>
<comment type="caution">
    <text evidence="9">Lacks conserved residue(s) required for the propagation of feature annotation.</text>
</comment>
<keyword evidence="3 8" id="KW-0420">Kringle</keyword>
<dbReference type="SUPFAM" id="SSF57440">
    <property type="entry name" value="Kringle-like"/>
    <property type="match status" value="1"/>
</dbReference>
<dbReference type="InterPro" id="IPR038178">
    <property type="entry name" value="Kringle_sf"/>
</dbReference>
<evidence type="ECO:0000259" key="13">
    <source>
        <dbReference type="PROSITE" id="PS50287"/>
    </source>
</evidence>
<evidence type="ECO:0000256" key="5">
    <source>
        <dbReference type="ARBA" id="ARBA00022737"/>
    </source>
</evidence>
<dbReference type="EMBL" id="JAATJV010249386">
    <property type="protein sequence ID" value="MBZ3875378.1"/>
    <property type="molecule type" value="Genomic_DNA"/>
</dbReference>
<dbReference type="SUPFAM" id="SSF56487">
    <property type="entry name" value="SRCR-like"/>
    <property type="match status" value="2"/>
</dbReference>
<dbReference type="PROSITE" id="PS00420">
    <property type="entry name" value="SRCR_1"/>
    <property type="match status" value="1"/>
</dbReference>
<dbReference type="AlphaFoldDB" id="A0AA41MP56"/>
<dbReference type="FunFam" id="3.10.250.10:FF:000019">
    <property type="entry name" value="Neurotrypsin"/>
    <property type="match status" value="1"/>
</dbReference>
<dbReference type="PANTHER" id="PTHR48071">
    <property type="entry name" value="SRCR DOMAIN-CONTAINING PROTEIN"/>
    <property type="match status" value="1"/>
</dbReference>
<dbReference type="SMART" id="SM00202">
    <property type="entry name" value="SR"/>
    <property type="match status" value="2"/>
</dbReference>
<keyword evidence="7" id="KW-0325">Glycoprotein</keyword>
<dbReference type="InterPro" id="IPR018056">
    <property type="entry name" value="Kringle_CS"/>
</dbReference>
<dbReference type="InterPro" id="IPR000001">
    <property type="entry name" value="Kringle"/>
</dbReference>
<dbReference type="Gene3D" id="2.40.20.10">
    <property type="entry name" value="Plasminogen Kringle 4"/>
    <property type="match status" value="1"/>
</dbReference>
<evidence type="ECO:0000313" key="14">
    <source>
        <dbReference type="EMBL" id="MBZ3875378.1"/>
    </source>
</evidence>
<dbReference type="FunFam" id="2.40.20.10:FF:000010">
    <property type="entry name" value="Neurotrypsin"/>
    <property type="match status" value="1"/>
</dbReference>
<reference evidence="14" key="1">
    <citation type="submission" date="2020-03" db="EMBL/GenBank/DDBJ databases">
        <title>Studies in the Genomics of Life Span.</title>
        <authorList>
            <person name="Glass D."/>
        </authorList>
    </citation>
    <scope>NUCLEOTIDE SEQUENCE</scope>
    <source>
        <strain evidence="14">SUZIE</strain>
        <tissue evidence="14">Muscle</tissue>
    </source>
</reference>
<name>A0AA41MP56_SCICA</name>
<dbReference type="InterPro" id="IPR001190">
    <property type="entry name" value="SRCR"/>
</dbReference>
<feature type="region of interest" description="Disordered" evidence="10">
    <location>
        <begin position="25"/>
        <end position="69"/>
    </location>
</feature>
<feature type="chain" id="PRO_5041310144" evidence="11">
    <location>
        <begin position="21"/>
        <end position="429"/>
    </location>
</feature>
<dbReference type="InterPro" id="IPR013806">
    <property type="entry name" value="Kringle-like"/>
</dbReference>
<dbReference type="Gene3D" id="3.10.250.10">
    <property type="entry name" value="SRCR-like domain"/>
    <property type="match status" value="2"/>
</dbReference>
<feature type="domain" description="SRCR" evidence="13">
    <location>
        <begin position="261"/>
        <end position="361"/>
    </location>
</feature>
<dbReference type="Pfam" id="PF00530">
    <property type="entry name" value="SRCR"/>
    <property type="match status" value="2"/>
</dbReference>